<name>A0ACB8RYC8_9AGAM</name>
<dbReference type="Proteomes" id="UP000814033">
    <property type="component" value="Unassembled WGS sequence"/>
</dbReference>
<keyword evidence="2" id="KW-1185">Reference proteome</keyword>
<comment type="caution">
    <text evidence="1">The sequence shown here is derived from an EMBL/GenBank/DDBJ whole genome shotgun (WGS) entry which is preliminary data.</text>
</comment>
<evidence type="ECO:0000313" key="1">
    <source>
        <dbReference type="EMBL" id="KAI0049284.1"/>
    </source>
</evidence>
<gene>
    <name evidence="1" type="ORF">FA95DRAFT_908840</name>
</gene>
<dbReference type="EMBL" id="MU275875">
    <property type="protein sequence ID" value="KAI0049284.1"/>
    <property type="molecule type" value="Genomic_DNA"/>
</dbReference>
<proteinExistence type="predicted"/>
<evidence type="ECO:0000313" key="2">
    <source>
        <dbReference type="Proteomes" id="UP000814033"/>
    </source>
</evidence>
<reference evidence="1" key="1">
    <citation type="submission" date="2021-02" db="EMBL/GenBank/DDBJ databases">
        <authorList>
            <consortium name="DOE Joint Genome Institute"/>
            <person name="Ahrendt S."/>
            <person name="Looney B.P."/>
            <person name="Miyauchi S."/>
            <person name="Morin E."/>
            <person name="Drula E."/>
            <person name="Courty P.E."/>
            <person name="Chicoki N."/>
            <person name="Fauchery L."/>
            <person name="Kohler A."/>
            <person name="Kuo A."/>
            <person name="Labutti K."/>
            <person name="Pangilinan J."/>
            <person name="Lipzen A."/>
            <person name="Riley R."/>
            <person name="Andreopoulos W."/>
            <person name="He G."/>
            <person name="Johnson J."/>
            <person name="Barry K.W."/>
            <person name="Grigoriev I.V."/>
            <person name="Nagy L."/>
            <person name="Hibbett D."/>
            <person name="Henrissat B."/>
            <person name="Matheny P.B."/>
            <person name="Labbe J."/>
            <person name="Martin F."/>
        </authorList>
    </citation>
    <scope>NUCLEOTIDE SEQUENCE</scope>
    <source>
        <strain evidence="1">FP105234-sp</strain>
    </source>
</reference>
<accession>A0ACB8RYC8</accession>
<sequence>MAFSISQPHVYLTALYCETLLHGMYTILFGTTIYLLVMQRPRTPVNMWFTGMTVVMYSLATAHAALCLHQALSKLAFSDEGKLHIVVVPSSSPEYTKLALEVINCFLGDTIMLWRAWTLWRKNVPVCLTPAILFLGSIATGIGMVYECAKTSSEADYQSDTCGRWAISWTAMTLATNAAATGIITYNSWVYHCDIRRILGPSASPLHRHVSLLLIESGSLYCCTFALLLALVATKQDGAYVLNHMIPQLTGIYPTLVLVLICLKLTRSDMNSRPPRFPTSSPRLRQMSASPDSNLSGVPLESRMEIAISREIQFMSDTKPIGLVHDDTCFAL</sequence>
<organism evidence="1 2">
    <name type="scientific">Auriscalpium vulgare</name>
    <dbReference type="NCBI Taxonomy" id="40419"/>
    <lineage>
        <taxon>Eukaryota</taxon>
        <taxon>Fungi</taxon>
        <taxon>Dikarya</taxon>
        <taxon>Basidiomycota</taxon>
        <taxon>Agaricomycotina</taxon>
        <taxon>Agaricomycetes</taxon>
        <taxon>Russulales</taxon>
        <taxon>Auriscalpiaceae</taxon>
        <taxon>Auriscalpium</taxon>
    </lineage>
</organism>
<reference evidence="1" key="2">
    <citation type="journal article" date="2022" name="New Phytol.">
        <title>Evolutionary transition to the ectomycorrhizal habit in the genomes of a hyperdiverse lineage of mushroom-forming fungi.</title>
        <authorList>
            <person name="Looney B."/>
            <person name="Miyauchi S."/>
            <person name="Morin E."/>
            <person name="Drula E."/>
            <person name="Courty P.E."/>
            <person name="Kohler A."/>
            <person name="Kuo A."/>
            <person name="LaButti K."/>
            <person name="Pangilinan J."/>
            <person name="Lipzen A."/>
            <person name="Riley R."/>
            <person name="Andreopoulos W."/>
            <person name="He G."/>
            <person name="Johnson J."/>
            <person name="Nolan M."/>
            <person name="Tritt A."/>
            <person name="Barry K.W."/>
            <person name="Grigoriev I.V."/>
            <person name="Nagy L.G."/>
            <person name="Hibbett D."/>
            <person name="Henrissat B."/>
            <person name="Matheny P.B."/>
            <person name="Labbe J."/>
            <person name="Martin F.M."/>
        </authorList>
    </citation>
    <scope>NUCLEOTIDE SEQUENCE</scope>
    <source>
        <strain evidence="1">FP105234-sp</strain>
    </source>
</reference>
<protein>
    <submittedName>
        <fullName evidence="1">Uncharacterized protein</fullName>
    </submittedName>
</protein>